<organism evidence="1 2">
    <name type="scientific">Apostasia shenzhenica</name>
    <dbReference type="NCBI Taxonomy" id="1088818"/>
    <lineage>
        <taxon>Eukaryota</taxon>
        <taxon>Viridiplantae</taxon>
        <taxon>Streptophyta</taxon>
        <taxon>Embryophyta</taxon>
        <taxon>Tracheophyta</taxon>
        <taxon>Spermatophyta</taxon>
        <taxon>Magnoliopsida</taxon>
        <taxon>Liliopsida</taxon>
        <taxon>Asparagales</taxon>
        <taxon>Orchidaceae</taxon>
        <taxon>Apostasioideae</taxon>
        <taxon>Apostasia</taxon>
    </lineage>
</organism>
<evidence type="ECO:0000313" key="1">
    <source>
        <dbReference type="EMBL" id="PKA56584.1"/>
    </source>
</evidence>
<dbReference type="AlphaFoldDB" id="A0A2I0AM22"/>
<keyword evidence="1" id="KW-0687">Ribonucleoprotein</keyword>
<accession>A0A2I0AM22</accession>
<keyword evidence="1" id="KW-0689">Ribosomal protein</keyword>
<proteinExistence type="predicted"/>
<protein>
    <submittedName>
        <fullName evidence="1">50S ribosomal protein L2, chloroplastic</fullName>
    </submittedName>
</protein>
<dbReference type="Proteomes" id="UP000236161">
    <property type="component" value="Unassembled WGS sequence"/>
</dbReference>
<dbReference type="OrthoDB" id="780906at2759"/>
<gene>
    <name evidence="1" type="primary">rpl2-A</name>
    <name evidence="1" type="ORF">AXF42_Ash015357</name>
</gene>
<dbReference type="GO" id="GO:0005840">
    <property type="term" value="C:ribosome"/>
    <property type="evidence" value="ECO:0007669"/>
    <property type="project" value="UniProtKB-KW"/>
</dbReference>
<keyword evidence="2" id="KW-1185">Reference proteome</keyword>
<dbReference type="EMBL" id="KZ451971">
    <property type="protein sequence ID" value="PKA56584.1"/>
    <property type="molecule type" value="Genomic_DNA"/>
</dbReference>
<sequence>MFHYKTSTLSTRNGAVDSQVKSNARNNLIYGQHRCGKICVYCWKSQRVNRPGFTTTP</sequence>
<evidence type="ECO:0000313" key="2">
    <source>
        <dbReference type="Proteomes" id="UP000236161"/>
    </source>
</evidence>
<reference evidence="1 2" key="1">
    <citation type="journal article" date="2017" name="Nature">
        <title>The Apostasia genome and the evolution of orchids.</title>
        <authorList>
            <person name="Zhang G.Q."/>
            <person name="Liu K.W."/>
            <person name="Li Z."/>
            <person name="Lohaus R."/>
            <person name="Hsiao Y.Y."/>
            <person name="Niu S.C."/>
            <person name="Wang J.Y."/>
            <person name="Lin Y.C."/>
            <person name="Xu Q."/>
            <person name="Chen L.J."/>
            <person name="Yoshida K."/>
            <person name="Fujiwara S."/>
            <person name="Wang Z.W."/>
            <person name="Zhang Y.Q."/>
            <person name="Mitsuda N."/>
            <person name="Wang M."/>
            <person name="Liu G.H."/>
            <person name="Pecoraro L."/>
            <person name="Huang H.X."/>
            <person name="Xiao X.J."/>
            <person name="Lin M."/>
            <person name="Wu X.Y."/>
            <person name="Wu W.L."/>
            <person name="Chen Y.Y."/>
            <person name="Chang S.B."/>
            <person name="Sakamoto S."/>
            <person name="Ohme-Takagi M."/>
            <person name="Yagi M."/>
            <person name="Zeng S.J."/>
            <person name="Shen C.Y."/>
            <person name="Yeh C.M."/>
            <person name="Luo Y.B."/>
            <person name="Tsai W.C."/>
            <person name="Van de Peer Y."/>
            <person name="Liu Z.J."/>
        </authorList>
    </citation>
    <scope>NUCLEOTIDE SEQUENCE [LARGE SCALE GENOMIC DNA]</scope>
    <source>
        <strain evidence="2">cv. Shenzhen</strain>
        <tissue evidence="1">Stem</tissue>
    </source>
</reference>
<name>A0A2I0AM22_9ASPA</name>
<dbReference type="STRING" id="1088818.A0A2I0AM22"/>